<evidence type="ECO:0000256" key="3">
    <source>
        <dbReference type="ARBA" id="ARBA00022448"/>
    </source>
</evidence>
<gene>
    <name evidence="15" type="ORF">BCR38DRAFT_381599</name>
</gene>
<dbReference type="RefSeq" id="XP_040720807.1">
    <property type="nucleotide sequence ID" value="XM_040857416.1"/>
</dbReference>
<keyword evidence="5" id="KW-0653">Protein transport</keyword>
<protein>
    <recommendedName>
        <fullName evidence="10">t-SNARE affecting a late Golgi compartment protein 1</fullName>
    </recommendedName>
</protein>
<dbReference type="SUPFAM" id="SSF58038">
    <property type="entry name" value="SNARE fusion complex"/>
    <property type="match status" value="1"/>
</dbReference>
<dbReference type="PROSITE" id="PS50192">
    <property type="entry name" value="T_SNARE"/>
    <property type="match status" value="1"/>
</dbReference>
<dbReference type="InParanoid" id="A0A1Y2EK62"/>
<organism evidence="15 16">
    <name type="scientific">Pseudomassariella vexata</name>
    <dbReference type="NCBI Taxonomy" id="1141098"/>
    <lineage>
        <taxon>Eukaryota</taxon>
        <taxon>Fungi</taxon>
        <taxon>Dikarya</taxon>
        <taxon>Ascomycota</taxon>
        <taxon>Pezizomycotina</taxon>
        <taxon>Sordariomycetes</taxon>
        <taxon>Xylariomycetidae</taxon>
        <taxon>Amphisphaeriales</taxon>
        <taxon>Pseudomassariaceae</taxon>
        <taxon>Pseudomassariella</taxon>
    </lineage>
</organism>
<evidence type="ECO:0000313" key="16">
    <source>
        <dbReference type="Proteomes" id="UP000193689"/>
    </source>
</evidence>
<dbReference type="AlphaFoldDB" id="A0A1Y2EK62"/>
<dbReference type="CDD" id="cd21444">
    <property type="entry name" value="SNARE_NTD_Tlg1p-like"/>
    <property type="match status" value="1"/>
</dbReference>
<dbReference type="Gene3D" id="1.20.58.90">
    <property type="match status" value="1"/>
</dbReference>
<dbReference type="Proteomes" id="UP000193689">
    <property type="component" value="Unassembled WGS sequence"/>
</dbReference>
<evidence type="ECO:0000256" key="13">
    <source>
        <dbReference type="SAM" id="Phobius"/>
    </source>
</evidence>
<dbReference type="GO" id="GO:0048193">
    <property type="term" value="P:Golgi vesicle transport"/>
    <property type="evidence" value="ECO:0007669"/>
    <property type="project" value="InterPro"/>
</dbReference>
<feature type="region of interest" description="Disordered" evidence="12">
    <location>
        <begin position="124"/>
        <end position="145"/>
    </location>
</feature>
<dbReference type="FunCoup" id="A0A1Y2EK62">
    <property type="interactions" value="270"/>
</dbReference>
<dbReference type="OrthoDB" id="546861at2759"/>
<feature type="transmembrane region" description="Helical" evidence="13">
    <location>
        <begin position="226"/>
        <end position="248"/>
    </location>
</feature>
<evidence type="ECO:0000256" key="1">
    <source>
        <dbReference type="ARBA" id="ARBA00004409"/>
    </source>
</evidence>
<evidence type="ECO:0000256" key="10">
    <source>
        <dbReference type="ARBA" id="ARBA00073343"/>
    </source>
</evidence>
<proteinExistence type="inferred from homology"/>
<feature type="domain" description="T-SNARE coiled-coil homology" evidence="14">
    <location>
        <begin position="157"/>
        <end position="219"/>
    </location>
</feature>
<keyword evidence="4 13" id="KW-0812">Transmembrane</keyword>
<keyword evidence="7" id="KW-0333">Golgi apparatus</keyword>
<evidence type="ECO:0000256" key="2">
    <source>
        <dbReference type="ARBA" id="ARBA00009063"/>
    </source>
</evidence>
<dbReference type="CDD" id="cd15851">
    <property type="entry name" value="SNARE_Syntaxin6"/>
    <property type="match status" value="1"/>
</dbReference>
<evidence type="ECO:0000256" key="7">
    <source>
        <dbReference type="ARBA" id="ARBA00023034"/>
    </source>
</evidence>
<keyword evidence="8 11" id="KW-0175">Coiled coil</keyword>
<evidence type="ECO:0000256" key="5">
    <source>
        <dbReference type="ARBA" id="ARBA00022927"/>
    </source>
</evidence>
<dbReference type="GO" id="GO:0000139">
    <property type="term" value="C:Golgi membrane"/>
    <property type="evidence" value="ECO:0007669"/>
    <property type="project" value="UniProtKB-SubCell"/>
</dbReference>
<evidence type="ECO:0000256" key="6">
    <source>
        <dbReference type="ARBA" id="ARBA00022989"/>
    </source>
</evidence>
<dbReference type="Gene3D" id="1.20.5.110">
    <property type="match status" value="1"/>
</dbReference>
<evidence type="ECO:0000256" key="4">
    <source>
        <dbReference type="ARBA" id="ARBA00022692"/>
    </source>
</evidence>
<feature type="coiled-coil region" evidence="11">
    <location>
        <begin position="51"/>
        <end position="78"/>
    </location>
</feature>
<dbReference type="FunFam" id="1.20.5.110:FF:000006">
    <property type="entry name" value="Syntaxin 6"/>
    <property type="match status" value="1"/>
</dbReference>
<comment type="similarity">
    <text evidence="2">Belongs to the syntaxin family.</text>
</comment>
<comment type="subcellular location">
    <subcellularLocation>
        <location evidence="1">Golgi apparatus membrane</location>
        <topology evidence="1">Single-pass type IV membrane protein</topology>
    </subcellularLocation>
</comment>
<evidence type="ECO:0000256" key="8">
    <source>
        <dbReference type="ARBA" id="ARBA00023054"/>
    </source>
</evidence>
<dbReference type="InterPro" id="IPR010989">
    <property type="entry name" value="SNARE"/>
</dbReference>
<keyword evidence="6 13" id="KW-1133">Transmembrane helix</keyword>
<keyword evidence="16" id="KW-1185">Reference proteome</keyword>
<dbReference type="InterPro" id="IPR000727">
    <property type="entry name" value="T_SNARE_dom"/>
</dbReference>
<dbReference type="InterPro" id="IPR015260">
    <property type="entry name" value="Syntaxin-6/10/61_N"/>
</dbReference>
<keyword evidence="3" id="KW-0813">Transport</keyword>
<reference evidence="15 16" key="1">
    <citation type="submission" date="2016-07" db="EMBL/GenBank/DDBJ databases">
        <title>Pervasive Adenine N6-methylation of Active Genes in Fungi.</title>
        <authorList>
            <consortium name="DOE Joint Genome Institute"/>
            <person name="Mondo S.J."/>
            <person name="Dannebaum R.O."/>
            <person name="Kuo R.C."/>
            <person name="Labutti K."/>
            <person name="Haridas S."/>
            <person name="Kuo A."/>
            <person name="Salamov A."/>
            <person name="Ahrendt S.R."/>
            <person name="Lipzen A."/>
            <person name="Sullivan W."/>
            <person name="Andreopoulos W.B."/>
            <person name="Clum A."/>
            <person name="Lindquist E."/>
            <person name="Daum C."/>
            <person name="Ramamoorthy G.K."/>
            <person name="Gryganskyi A."/>
            <person name="Culley D."/>
            <person name="Magnuson J.K."/>
            <person name="James T.Y."/>
            <person name="O'Malley M.A."/>
            <person name="Stajich J.E."/>
            <person name="Spatafora J.W."/>
            <person name="Visel A."/>
            <person name="Grigoriev I.V."/>
        </authorList>
    </citation>
    <scope>NUCLEOTIDE SEQUENCE [LARGE SCALE GENOMIC DNA]</scope>
    <source>
        <strain evidence="15 16">CBS 129021</strain>
    </source>
</reference>
<dbReference type="FunFam" id="1.20.58.90:FF:000012">
    <property type="entry name" value="SNARE domain protein"/>
    <property type="match status" value="1"/>
</dbReference>
<dbReference type="SUPFAM" id="SSF47661">
    <property type="entry name" value="t-snare proteins"/>
    <property type="match status" value="1"/>
</dbReference>
<accession>A0A1Y2EK62</accession>
<dbReference type="EMBL" id="MCFJ01000001">
    <property type="protein sequence ID" value="ORY71215.1"/>
    <property type="molecule type" value="Genomic_DNA"/>
</dbReference>
<comment type="caution">
    <text evidence="15">The sequence shown here is derived from an EMBL/GenBank/DDBJ whole genome shotgun (WGS) entry which is preliminary data.</text>
</comment>
<dbReference type="Pfam" id="PF09177">
    <property type="entry name" value="STX6_10_61_N"/>
    <property type="match status" value="1"/>
</dbReference>
<evidence type="ECO:0000256" key="12">
    <source>
        <dbReference type="SAM" id="MobiDB-lite"/>
    </source>
</evidence>
<dbReference type="PANTHER" id="PTHR12791">
    <property type="entry name" value="GOLGI SNARE BET1-RELATED"/>
    <property type="match status" value="1"/>
</dbReference>
<evidence type="ECO:0000256" key="11">
    <source>
        <dbReference type="SAM" id="Coils"/>
    </source>
</evidence>
<name>A0A1Y2EK62_9PEZI</name>
<evidence type="ECO:0000259" key="14">
    <source>
        <dbReference type="PROSITE" id="PS50192"/>
    </source>
</evidence>
<evidence type="ECO:0000313" key="15">
    <source>
        <dbReference type="EMBL" id="ORY71215.1"/>
    </source>
</evidence>
<keyword evidence="9 13" id="KW-0472">Membrane</keyword>
<dbReference type="GeneID" id="63773628"/>
<dbReference type="STRING" id="1141098.A0A1Y2EK62"/>
<sequence length="249" mass="27682">MMSLTNEEDPFLQVQQDVLSQLQSTRPLFASYLRIRSLSTTTISPELSSVRADLESALASLSEDLADLTESVKAVESDPVQYGVSMSELKRRQRLVKEVGGEIEDMREELSKKVDSSAAARAARQAANNELPDPNAFAIGDGDEGDNYTEFEHRQQTLMMRDQDETLDGVAMTVGNLRRQADDMGRELEEQREMLEVVDNAADRVGSRLATGVAKLNHIVRQNEDRWSGCCIGVLIMVLIILLVLLLIL</sequence>
<dbReference type="SMART" id="SM00397">
    <property type="entry name" value="t_SNARE"/>
    <property type="match status" value="1"/>
</dbReference>
<dbReference type="InterPro" id="IPR048036">
    <property type="entry name" value="Tlg1p-like_N"/>
</dbReference>
<dbReference type="GO" id="GO:0015031">
    <property type="term" value="P:protein transport"/>
    <property type="evidence" value="ECO:0007669"/>
    <property type="project" value="UniProtKB-KW"/>
</dbReference>
<evidence type="ECO:0000256" key="9">
    <source>
        <dbReference type="ARBA" id="ARBA00023136"/>
    </source>
</evidence>